<dbReference type="EMBL" id="CP002360">
    <property type="protein sequence ID" value="AEE97769.1"/>
    <property type="molecule type" value="Genomic_DNA"/>
</dbReference>
<dbReference type="Proteomes" id="UP000008457">
    <property type="component" value="Chromosome"/>
</dbReference>
<protein>
    <submittedName>
        <fullName evidence="5">Uncharacterized protein</fullName>
    </submittedName>
</protein>
<dbReference type="PANTHER" id="PTHR47529">
    <property type="entry name" value="PEPTIDYL-PROLYL CIS-TRANS ISOMERASE D"/>
    <property type="match status" value="1"/>
</dbReference>
<sequence length="240" mass="26827">MLKKTGTIIAIAAVALLLIAFFAINTGFAESMWSYIGEQAASIREQKNDATIATIGDARITQNDLDLAMLMREQAYELQSKEIDELQNMMPEQPTKEKVLDSLIENEILYQEAVKRGCSVSLDEAKKYLEDNKKIYDEISSGKLTPDNKDMAIEACEVTEDFAKGMGMTIEEYMEYLAPAVQKELSIAKLKQSILQSAPSDVKSGPQKAEEYFNKQKEEIKKNYNVKYNVIDPAAKTGGL</sequence>
<dbReference type="OrthoDB" id="1729754at2"/>
<name>F3ZYK1_MAHA5</name>
<dbReference type="SUPFAM" id="SSF109998">
    <property type="entry name" value="Triger factor/SurA peptide-binding domain-like"/>
    <property type="match status" value="1"/>
</dbReference>
<dbReference type="PANTHER" id="PTHR47529:SF1">
    <property type="entry name" value="PERIPLASMIC CHAPERONE PPID"/>
    <property type="match status" value="1"/>
</dbReference>
<dbReference type="InterPro" id="IPR052029">
    <property type="entry name" value="PpiD_chaperone"/>
</dbReference>
<dbReference type="Pfam" id="PF13623">
    <property type="entry name" value="SurA_N_2"/>
    <property type="match status" value="1"/>
</dbReference>
<dbReference type="AlphaFoldDB" id="F3ZYK1"/>
<dbReference type="KEGG" id="mas:Mahau_2629"/>
<dbReference type="GO" id="GO:0005886">
    <property type="term" value="C:plasma membrane"/>
    <property type="evidence" value="ECO:0007669"/>
    <property type="project" value="UniProtKB-SubCell"/>
</dbReference>
<dbReference type="eggNOG" id="ENOG5032ZGT">
    <property type="taxonomic scope" value="Bacteria"/>
</dbReference>
<proteinExistence type="predicted"/>
<reference evidence="6" key="1">
    <citation type="submission" date="2010-11" db="EMBL/GenBank/DDBJ databases">
        <title>The complete genome of Mahella australiensis DSM 15567.</title>
        <authorList>
            <consortium name="US DOE Joint Genome Institute (JGI-PGF)"/>
            <person name="Lucas S."/>
            <person name="Copeland A."/>
            <person name="Lapidus A."/>
            <person name="Bruce D."/>
            <person name="Goodwin L."/>
            <person name="Pitluck S."/>
            <person name="Kyrpides N."/>
            <person name="Mavromatis K."/>
            <person name="Pagani I."/>
            <person name="Ivanova N."/>
            <person name="Teshima H."/>
            <person name="Brettin T."/>
            <person name="Detter J.C."/>
            <person name="Han C."/>
            <person name="Tapia R."/>
            <person name="Land M."/>
            <person name="Hauser L."/>
            <person name="Markowitz V."/>
            <person name="Cheng J.-F."/>
            <person name="Hugenholtz P."/>
            <person name="Woyke T."/>
            <person name="Wu D."/>
            <person name="Spring S."/>
            <person name="Pukall R."/>
            <person name="Steenblock K."/>
            <person name="Schneider S."/>
            <person name="Klenk H.-P."/>
            <person name="Eisen J.A."/>
        </authorList>
    </citation>
    <scope>NUCLEOTIDE SEQUENCE [LARGE SCALE GENOMIC DNA]</scope>
    <source>
        <strain evidence="6">DSM 15567 / CIP 107919 / 50-1 BON</strain>
    </source>
</reference>
<gene>
    <name evidence="5" type="ordered locus">Mahau_2629</name>
</gene>
<evidence type="ECO:0000256" key="2">
    <source>
        <dbReference type="ARBA" id="ARBA00022475"/>
    </source>
</evidence>
<dbReference type="Gene3D" id="1.10.4030.10">
    <property type="entry name" value="Porin chaperone SurA, peptide-binding domain"/>
    <property type="match status" value="1"/>
</dbReference>
<keyword evidence="6" id="KW-1185">Reference proteome</keyword>
<evidence type="ECO:0000256" key="1">
    <source>
        <dbReference type="ARBA" id="ARBA00004236"/>
    </source>
</evidence>
<keyword evidence="3" id="KW-0472">Membrane</keyword>
<evidence type="ECO:0000313" key="6">
    <source>
        <dbReference type="Proteomes" id="UP000008457"/>
    </source>
</evidence>
<accession>F3ZYK1</accession>
<dbReference type="RefSeq" id="WP_013782192.1">
    <property type="nucleotide sequence ID" value="NC_015520.1"/>
</dbReference>
<evidence type="ECO:0000256" key="4">
    <source>
        <dbReference type="ARBA" id="ARBA00023186"/>
    </source>
</evidence>
<evidence type="ECO:0000313" key="5">
    <source>
        <dbReference type="EMBL" id="AEE97769.1"/>
    </source>
</evidence>
<keyword evidence="2" id="KW-1003">Cell membrane</keyword>
<keyword evidence="4" id="KW-0143">Chaperone</keyword>
<dbReference type="InterPro" id="IPR027304">
    <property type="entry name" value="Trigger_fact/SurA_dom_sf"/>
</dbReference>
<evidence type="ECO:0000256" key="3">
    <source>
        <dbReference type="ARBA" id="ARBA00023136"/>
    </source>
</evidence>
<comment type="subcellular location">
    <subcellularLocation>
        <location evidence="1">Cell membrane</location>
    </subcellularLocation>
</comment>
<reference evidence="5 6" key="2">
    <citation type="journal article" date="2011" name="Stand. Genomic Sci.">
        <title>Complete genome sequence of Mahella australiensis type strain (50-1 BON).</title>
        <authorList>
            <person name="Sikorski J."/>
            <person name="Teshima H."/>
            <person name="Nolan M."/>
            <person name="Lucas S."/>
            <person name="Hammon N."/>
            <person name="Deshpande S."/>
            <person name="Cheng J.F."/>
            <person name="Pitluck S."/>
            <person name="Liolios K."/>
            <person name="Pagani I."/>
            <person name="Ivanova N."/>
            <person name="Huntemann M."/>
            <person name="Mavromatis K."/>
            <person name="Ovchinikova G."/>
            <person name="Pati A."/>
            <person name="Tapia R."/>
            <person name="Han C."/>
            <person name="Goodwin L."/>
            <person name="Chen A."/>
            <person name="Palaniappan K."/>
            <person name="Land M."/>
            <person name="Hauser L."/>
            <person name="Ngatchou-Djao O.D."/>
            <person name="Rohde M."/>
            <person name="Pukall R."/>
            <person name="Spring S."/>
            <person name="Abt B."/>
            <person name="Goker M."/>
            <person name="Detter J.C."/>
            <person name="Woyke T."/>
            <person name="Bristow J."/>
            <person name="Markowitz V."/>
            <person name="Hugenholtz P."/>
            <person name="Eisen J.A."/>
            <person name="Kyrpides N.C."/>
            <person name="Klenk H.P."/>
            <person name="Lapidus A."/>
        </authorList>
    </citation>
    <scope>NUCLEOTIDE SEQUENCE [LARGE SCALE GENOMIC DNA]</scope>
    <source>
        <strain evidence="6">DSM 15567 / CIP 107919 / 50-1 BON</strain>
    </source>
</reference>
<dbReference type="HOGENOM" id="CLU_1155323_0_0_9"/>
<organism evidence="5 6">
    <name type="scientific">Mahella australiensis (strain DSM 15567 / CIP 107919 / 50-1 BON)</name>
    <dbReference type="NCBI Taxonomy" id="697281"/>
    <lineage>
        <taxon>Bacteria</taxon>
        <taxon>Bacillati</taxon>
        <taxon>Bacillota</taxon>
        <taxon>Clostridia</taxon>
        <taxon>Thermoanaerobacterales</taxon>
        <taxon>Thermoanaerobacterales Family IV. Incertae Sedis</taxon>
        <taxon>Mahella</taxon>
    </lineage>
</organism>